<dbReference type="PROSITE" id="PS50157">
    <property type="entry name" value="ZINC_FINGER_C2H2_2"/>
    <property type="match status" value="3"/>
</dbReference>
<keyword evidence="4 7" id="KW-0863">Zinc-finger</keyword>
<accession>A0A0B7AZQ4</accession>
<protein>
    <recommendedName>
        <fullName evidence="8">C2H2-type domain-containing protein</fullName>
    </recommendedName>
</protein>
<evidence type="ECO:0000256" key="1">
    <source>
        <dbReference type="ARBA" id="ARBA00004123"/>
    </source>
</evidence>
<feature type="domain" description="C2H2-type" evidence="8">
    <location>
        <begin position="102"/>
        <end position="129"/>
    </location>
</feature>
<organism evidence="9">
    <name type="scientific">Arion vulgaris</name>
    <dbReference type="NCBI Taxonomy" id="1028688"/>
    <lineage>
        <taxon>Eukaryota</taxon>
        <taxon>Metazoa</taxon>
        <taxon>Spiralia</taxon>
        <taxon>Lophotrochozoa</taxon>
        <taxon>Mollusca</taxon>
        <taxon>Gastropoda</taxon>
        <taxon>Heterobranchia</taxon>
        <taxon>Euthyneura</taxon>
        <taxon>Panpulmonata</taxon>
        <taxon>Eupulmonata</taxon>
        <taxon>Stylommatophora</taxon>
        <taxon>Helicina</taxon>
        <taxon>Arionoidea</taxon>
        <taxon>Arionidae</taxon>
        <taxon>Arion</taxon>
    </lineage>
</organism>
<dbReference type="SMART" id="SM00355">
    <property type="entry name" value="ZnF_C2H2"/>
    <property type="match status" value="3"/>
</dbReference>
<dbReference type="PANTHER" id="PTHR24394:SF29">
    <property type="entry name" value="MYONEURIN"/>
    <property type="match status" value="1"/>
</dbReference>
<dbReference type="InterPro" id="IPR013087">
    <property type="entry name" value="Znf_C2H2_type"/>
</dbReference>
<sequence>RSDVFSENVRNIEESTRDVTEGLERLKKHVSIIRANTSDETGNFEMILENRGNIVVETENMIEDISTHTGQTSNTCDLCNKSFVQFQTLKRHVIQHDTYTPYICDVCGLGFTQAGGIQKHRILHTGERPNKCDVCGIGSAGTGQLQIHIREHTGERPYQCNFCGVGFTQNDC</sequence>
<evidence type="ECO:0000313" key="9">
    <source>
        <dbReference type="EMBL" id="CEK86569.1"/>
    </source>
</evidence>
<dbReference type="Pfam" id="PF00096">
    <property type="entry name" value="zf-C2H2"/>
    <property type="match status" value="2"/>
</dbReference>
<keyword evidence="3" id="KW-0677">Repeat</keyword>
<feature type="non-terminal residue" evidence="9">
    <location>
        <position position="1"/>
    </location>
</feature>
<evidence type="ECO:0000256" key="6">
    <source>
        <dbReference type="ARBA" id="ARBA00023242"/>
    </source>
</evidence>
<name>A0A0B7AZQ4_9EUPU</name>
<dbReference type="GO" id="GO:0005634">
    <property type="term" value="C:nucleus"/>
    <property type="evidence" value="ECO:0007669"/>
    <property type="project" value="UniProtKB-SubCell"/>
</dbReference>
<feature type="domain" description="C2H2-type" evidence="8">
    <location>
        <begin position="130"/>
        <end position="157"/>
    </location>
</feature>
<keyword evidence="2" id="KW-0479">Metal-binding</keyword>
<comment type="subcellular location">
    <subcellularLocation>
        <location evidence="1">Nucleus</location>
    </subcellularLocation>
</comment>
<evidence type="ECO:0000256" key="2">
    <source>
        <dbReference type="ARBA" id="ARBA00022723"/>
    </source>
</evidence>
<evidence type="ECO:0000256" key="5">
    <source>
        <dbReference type="ARBA" id="ARBA00022833"/>
    </source>
</evidence>
<dbReference type="Gene3D" id="3.30.160.60">
    <property type="entry name" value="Classic Zinc Finger"/>
    <property type="match status" value="4"/>
</dbReference>
<dbReference type="AlphaFoldDB" id="A0A0B7AZQ4"/>
<dbReference type="EMBL" id="HACG01039704">
    <property type="protein sequence ID" value="CEK86569.1"/>
    <property type="molecule type" value="Transcribed_RNA"/>
</dbReference>
<reference evidence="9" key="1">
    <citation type="submission" date="2014-12" db="EMBL/GenBank/DDBJ databases">
        <title>Insight into the proteome of Arion vulgaris.</title>
        <authorList>
            <person name="Aradska J."/>
            <person name="Bulat T."/>
            <person name="Smidak R."/>
            <person name="Sarate P."/>
            <person name="Gangsoo J."/>
            <person name="Sialana F."/>
            <person name="Bilban M."/>
            <person name="Lubec G."/>
        </authorList>
    </citation>
    <scope>NUCLEOTIDE SEQUENCE</scope>
    <source>
        <tissue evidence="9">Skin</tissue>
    </source>
</reference>
<dbReference type="SUPFAM" id="SSF57667">
    <property type="entry name" value="beta-beta-alpha zinc fingers"/>
    <property type="match status" value="2"/>
</dbReference>
<evidence type="ECO:0000259" key="8">
    <source>
        <dbReference type="PROSITE" id="PS50157"/>
    </source>
</evidence>
<keyword evidence="5" id="KW-0862">Zinc</keyword>
<evidence type="ECO:0000256" key="7">
    <source>
        <dbReference type="PROSITE-ProRule" id="PRU00042"/>
    </source>
</evidence>
<gene>
    <name evidence="9" type="primary">ORF154457</name>
</gene>
<keyword evidence="6" id="KW-0539">Nucleus</keyword>
<dbReference type="GO" id="GO:0008270">
    <property type="term" value="F:zinc ion binding"/>
    <property type="evidence" value="ECO:0007669"/>
    <property type="project" value="UniProtKB-KW"/>
</dbReference>
<proteinExistence type="predicted"/>
<dbReference type="InterPro" id="IPR036236">
    <property type="entry name" value="Znf_C2H2_sf"/>
</dbReference>
<feature type="non-terminal residue" evidence="9">
    <location>
        <position position="172"/>
    </location>
</feature>
<feature type="domain" description="C2H2-type" evidence="8">
    <location>
        <begin position="74"/>
        <end position="101"/>
    </location>
</feature>
<evidence type="ECO:0000256" key="3">
    <source>
        <dbReference type="ARBA" id="ARBA00022737"/>
    </source>
</evidence>
<evidence type="ECO:0000256" key="4">
    <source>
        <dbReference type="ARBA" id="ARBA00022771"/>
    </source>
</evidence>
<dbReference type="PANTHER" id="PTHR24394">
    <property type="entry name" value="ZINC FINGER PROTEIN"/>
    <property type="match status" value="1"/>
</dbReference>
<dbReference type="GO" id="GO:0000981">
    <property type="term" value="F:DNA-binding transcription factor activity, RNA polymerase II-specific"/>
    <property type="evidence" value="ECO:0007669"/>
    <property type="project" value="TreeGrafter"/>
</dbReference>
<dbReference type="PROSITE" id="PS00028">
    <property type="entry name" value="ZINC_FINGER_C2H2_1"/>
    <property type="match status" value="2"/>
</dbReference>